<dbReference type="Gene3D" id="2.60.40.10">
    <property type="entry name" value="Immunoglobulins"/>
    <property type="match status" value="1"/>
</dbReference>
<dbReference type="SMART" id="SM00128">
    <property type="entry name" value="IPPc"/>
    <property type="match status" value="1"/>
</dbReference>
<dbReference type="Pfam" id="PF21310">
    <property type="entry name" value="OCRL-like_ASH"/>
    <property type="match status" value="1"/>
</dbReference>
<dbReference type="Proteomes" id="UP000285405">
    <property type="component" value="Unassembled WGS sequence"/>
</dbReference>
<comment type="caution">
    <text evidence="3">The sequence shown here is derived from an EMBL/GenBank/DDBJ whole genome shotgun (WGS) entry which is preliminary data.</text>
</comment>
<dbReference type="PANTHER" id="PTHR11200">
    <property type="entry name" value="INOSITOL 5-PHOSPHATASE"/>
    <property type="match status" value="1"/>
</dbReference>
<evidence type="ECO:0000313" key="3">
    <source>
        <dbReference type="EMBL" id="RKF74977.1"/>
    </source>
</evidence>
<organism evidence="3 4">
    <name type="scientific">Golovinomyces cichoracearum</name>
    <dbReference type="NCBI Taxonomy" id="62708"/>
    <lineage>
        <taxon>Eukaryota</taxon>
        <taxon>Fungi</taxon>
        <taxon>Dikarya</taxon>
        <taxon>Ascomycota</taxon>
        <taxon>Pezizomycotina</taxon>
        <taxon>Leotiomycetes</taxon>
        <taxon>Erysiphales</taxon>
        <taxon>Erysiphaceae</taxon>
        <taxon>Golovinomyces</taxon>
    </lineage>
</organism>
<dbReference type="EMBL" id="MCBR01008179">
    <property type="protein sequence ID" value="RKF74977.1"/>
    <property type="molecule type" value="Genomic_DNA"/>
</dbReference>
<feature type="compositionally biased region" description="Basic and acidic residues" evidence="1">
    <location>
        <begin position="67"/>
        <end position="96"/>
    </location>
</feature>
<gene>
    <name evidence="3" type="ORF">GcC1_081010</name>
</gene>
<dbReference type="PANTHER" id="PTHR11200:SF300">
    <property type="entry name" value="TYPE II INOSITOL 1,4,5-TRISPHOSPHATE 5-PHOSPHATASE"/>
    <property type="match status" value="1"/>
</dbReference>
<dbReference type="Pfam" id="PF22669">
    <property type="entry name" value="Exo_endo_phos2"/>
    <property type="match status" value="2"/>
</dbReference>
<dbReference type="AlphaFoldDB" id="A0A420IKB3"/>
<reference evidence="3 4" key="1">
    <citation type="journal article" date="2018" name="BMC Genomics">
        <title>Comparative genome analyses reveal sequence features reflecting distinct modes of host-adaptation between dicot and monocot powdery mildew.</title>
        <authorList>
            <person name="Wu Y."/>
            <person name="Ma X."/>
            <person name="Pan Z."/>
            <person name="Kale S.D."/>
            <person name="Song Y."/>
            <person name="King H."/>
            <person name="Zhang Q."/>
            <person name="Presley C."/>
            <person name="Deng X."/>
            <person name="Wei C.I."/>
            <person name="Xiao S."/>
        </authorList>
    </citation>
    <scope>NUCLEOTIDE SEQUENCE [LARGE SCALE GENOMIC DNA]</scope>
    <source>
        <strain evidence="3">UCSC1</strain>
    </source>
</reference>
<protein>
    <submittedName>
        <fullName evidence="3">Putative phosphatase family protein</fullName>
    </submittedName>
</protein>
<dbReference type="InterPro" id="IPR046985">
    <property type="entry name" value="IP5"/>
</dbReference>
<feature type="region of interest" description="Disordered" evidence="1">
    <location>
        <begin position="328"/>
        <end position="352"/>
    </location>
</feature>
<evidence type="ECO:0000256" key="1">
    <source>
        <dbReference type="SAM" id="MobiDB-lite"/>
    </source>
</evidence>
<dbReference type="InterPro" id="IPR036691">
    <property type="entry name" value="Endo/exonu/phosph_ase_sf"/>
</dbReference>
<evidence type="ECO:0000313" key="4">
    <source>
        <dbReference type="Proteomes" id="UP000285405"/>
    </source>
</evidence>
<dbReference type="GO" id="GO:0004439">
    <property type="term" value="F:phosphatidylinositol-4,5-bisphosphate 5-phosphatase activity"/>
    <property type="evidence" value="ECO:0007669"/>
    <property type="project" value="TreeGrafter"/>
</dbReference>
<dbReference type="SUPFAM" id="SSF56219">
    <property type="entry name" value="DNase I-like"/>
    <property type="match status" value="1"/>
</dbReference>
<dbReference type="InterPro" id="IPR000300">
    <property type="entry name" value="IPPc"/>
</dbReference>
<evidence type="ECO:0000259" key="2">
    <source>
        <dbReference type="SMART" id="SM00128"/>
    </source>
</evidence>
<feature type="region of interest" description="Disordered" evidence="1">
    <location>
        <begin position="67"/>
        <end position="106"/>
    </location>
</feature>
<sequence>MAAESTDALKISNLQSFARAMHARYAEYTSTQKLKIKIGSWNIAARPRTESDLAAWFVQGKQSFDERAKKSDGEISDTSEERVADELKQGGNEKREKNHTRKSHESIDNNEEEIGIYVLGLQEVVRLNTAREYIGRIYNDPEPVSRWRNALVEALPSGYIQIVEQQLSGMLLFIYASPSIAPMISSVSSFTIGTGLMGYLGNKGAIASRIVLAETTRLVFINSHLSSGADPPQLQRRFWDVGQILQKTIFEPIKSDGHSENTHERIGDEDFAFWFGDLNFRLGLPGEEIRRLLTLMMKGQFNREQSSQHSIEDEIGEDETFILHIESDDNDEEYESKTKPRMPIEENNREDAQSQISDSFILDPSQDPASLQSTLNCLLPHDQLKHSQSTKKIFHDGWNEGPITFLPTYKYDIGGEGAFDTSEKKRAPSWCDRILYRTRRDKIKHDEKCRKEESLHLETNSEAIAQETEDTEDNRDSIFDYNPDEDEPVKKEYHNFHDEAENDENGQMMNDESIKQEIYTSHQQVISSDHKPIYATFTLSYDIIIPELKAKVRQELARDLDKAENEGRPGVTIVIDHSFEKFPPGSLDVATDAVDFGQVAYNQKITQNLTVANTGRVPATVRFIDKQGLLEENCSKESQWLSFYFYDSETSKDGKLTETMKKNVTLEPGDAINAALVLLVQDIELVRALNRKSIHLEDILVLRVTDGRDFFISVRGCWLQTCLGRSIDELVRVPEGGVRNISSLEPKNDSVGLGQDLHCSTPRELYKLTEAVQSLTERVIADSNILENAGLPQDAPGWPFNSEHWLYKDSHTRNMHKQLIIEALDTGQNLHDVFAPEILAIERLEVVSEVLLLFLSCLSDGIVTVDLWSSLENSYGNRGTSPEEIKTWALDILSASPNHNISFVFLMSMLAQVTTELAPVIFNSDSNSSNSNISISGSPNLATAIPKKTSNVVVIDSAIRRSLSWRIKAPISSSSSVAALPSFPTSQSTQVPYPTLIKREIIAKGITEVFTPIIFRDIIGMKDREKKAVDEKRRAILQSFISHP</sequence>
<dbReference type="Gene3D" id="3.60.10.10">
    <property type="entry name" value="Endonuclease/exonuclease/phosphatase"/>
    <property type="match status" value="1"/>
</dbReference>
<proteinExistence type="predicted"/>
<feature type="domain" description="Inositol polyphosphate-related phosphatase" evidence="2">
    <location>
        <begin position="32"/>
        <end position="461"/>
    </location>
</feature>
<name>A0A420IKB3_9PEZI</name>
<dbReference type="GO" id="GO:0046856">
    <property type="term" value="P:phosphatidylinositol dephosphorylation"/>
    <property type="evidence" value="ECO:0007669"/>
    <property type="project" value="InterPro"/>
</dbReference>
<feature type="region of interest" description="Disordered" evidence="1">
    <location>
        <begin position="458"/>
        <end position="489"/>
    </location>
</feature>
<dbReference type="InterPro" id="IPR013783">
    <property type="entry name" value="Ig-like_fold"/>
</dbReference>
<dbReference type="OrthoDB" id="7862313at2759"/>
<dbReference type="InterPro" id="IPR048869">
    <property type="entry name" value="OCRL-1_2_ASH"/>
</dbReference>
<accession>A0A420IKB3</accession>
<feature type="compositionally biased region" description="Basic and acidic residues" evidence="1">
    <location>
        <begin position="335"/>
        <end position="352"/>
    </location>
</feature>